<dbReference type="GO" id="GO:0022857">
    <property type="term" value="F:transmembrane transporter activity"/>
    <property type="evidence" value="ECO:0007669"/>
    <property type="project" value="InterPro"/>
</dbReference>
<evidence type="ECO:0000313" key="4">
    <source>
        <dbReference type="Proteomes" id="UP000190328"/>
    </source>
</evidence>
<dbReference type="InterPro" id="IPR053160">
    <property type="entry name" value="MFS_DHA3_Transporter"/>
</dbReference>
<dbReference type="GO" id="GO:0005886">
    <property type="term" value="C:plasma membrane"/>
    <property type="evidence" value="ECO:0007669"/>
    <property type="project" value="UniProtKB-SubCell"/>
</dbReference>
<dbReference type="PANTHER" id="PTHR23530:SF1">
    <property type="entry name" value="PERMEASE, MAJOR FACILITATOR SUPERFAMILY-RELATED"/>
    <property type="match status" value="1"/>
</dbReference>
<feature type="transmembrane region" description="Helical" evidence="2">
    <location>
        <begin position="168"/>
        <end position="185"/>
    </location>
</feature>
<keyword evidence="2" id="KW-0472">Membrane</keyword>
<evidence type="ECO:0000256" key="2">
    <source>
        <dbReference type="SAM" id="Phobius"/>
    </source>
</evidence>
<dbReference type="AlphaFoldDB" id="A0A1T4LJT7"/>
<comment type="subcellular location">
    <subcellularLocation>
        <location evidence="1">Cell membrane</location>
        <topology evidence="1">Multi-pass membrane protein</topology>
    </subcellularLocation>
</comment>
<feature type="transmembrane region" description="Helical" evidence="2">
    <location>
        <begin position="75"/>
        <end position="97"/>
    </location>
</feature>
<accession>A0A1T4LJT7</accession>
<keyword evidence="2" id="KW-0812">Transmembrane</keyword>
<proteinExistence type="predicted"/>
<evidence type="ECO:0000256" key="1">
    <source>
        <dbReference type="ARBA" id="ARBA00004651"/>
    </source>
</evidence>
<feature type="transmembrane region" description="Helical" evidence="2">
    <location>
        <begin position="42"/>
        <end position="63"/>
    </location>
</feature>
<keyword evidence="4" id="KW-1185">Reference proteome</keyword>
<dbReference type="InterPro" id="IPR036259">
    <property type="entry name" value="MFS_trans_sf"/>
</dbReference>
<feature type="transmembrane region" description="Helical" evidence="2">
    <location>
        <begin position="103"/>
        <end position="123"/>
    </location>
</feature>
<feature type="transmembrane region" description="Helical" evidence="2">
    <location>
        <begin position="12"/>
        <end position="36"/>
    </location>
</feature>
<dbReference type="PANTHER" id="PTHR23530">
    <property type="entry name" value="TRANSPORT PROTEIN-RELATED"/>
    <property type="match status" value="1"/>
</dbReference>
<organism evidence="3 4">
    <name type="scientific">Pilibacter termitis</name>
    <dbReference type="NCBI Taxonomy" id="263852"/>
    <lineage>
        <taxon>Bacteria</taxon>
        <taxon>Bacillati</taxon>
        <taxon>Bacillota</taxon>
        <taxon>Bacilli</taxon>
        <taxon>Lactobacillales</taxon>
        <taxon>Enterococcaceae</taxon>
        <taxon>Pilibacter</taxon>
    </lineage>
</organism>
<dbReference type="STRING" id="263852.SAMN02745116_00690"/>
<dbReference type="Gene3D" id="1.20.1250.20">
    <property type="entry name" value="MFS general substrate transporter like domains"/>
    <property type="match status" value="1"/>
</dbReference>
<dbReference type="EMBL" id="FUXI01000006">
    <property type="protein sequence ID" value="SJZ54886.1"/>
    <property type="molecule type" value="Genomic_DNA"/>
</dbReference>
<dbReference type="SUPFAM" id="SSF103473">
    <property type="entry name" value="MFS general substrate transporter"/>
    <property type="match status" value="1"/>
</dbReference>
<evidence type="ECO:0000313" key="3">
    <source>
        <dbReference type="EMBL" id="SJZ54886.1"/>
    </source>
</evidence>
<name>A0A1T4LJT7_9ENTE</name>
<dbReference type="Proteomes" id="UP000190328">
    <property type="component" value="Unassembled WGS sequence"/>
</dbReference>
<protein>
    <submittedName>
        <fullName evidence="3">Major Facilitator Superfamily protein</fullName>
    </submittedName>
</protein>
<sequence>MIKILNQKNVLSYLITVFFITMAYSLPHAVLTVLLLKKGISISQIMVIQAFYSIAIVFSEVPSGVIADLWSRKKLFITSKLLLVLMFSIILFSNSFYMMCLAWIIYGVAAALDSGTIDSQIILEIKAQRKGMIDKFISIDKNVTTFALIIGSVIGGFCYHFIGEKIYIIGIVFVLIGVFVCWKYYKIDNEMNFGNQSNNNVISQLTESIREFKSNKYLRKLIFLSLFGQLFFQSHYQLWQPFLLYKKVDSNFFTLYYLIFQIVSIISYSMPVNKLNILFSQKKMMLFSIVAFIPLLLLSKISFMYNAAYIVYIFLFFVFEYFVEYSFNKEVRSTYISSLVSLKSTISRISSIIVLLSISLGLNYFSVETIIISYFILSFLLTMYVITSNRSKRS</sequence>
<keyword evidence="2" id="KW-1133">Transmembrane helix</keyword>
<dbReference type="RefSeq" id="WP_078806648.1">
    <property type="nucleotide sequence ID" value="NZ_FUXI01000006.1"/>
</dbReference>
<feature type="transmembrane region" description="Helical" evidence="2">
    <location>
        <begin position="143"/>
        <end position="162"/>
    </location>
</feature>
<feature type="transmembrane region" description="Helical" evidence="2">
    <location>
        <begin position="254"/>
        <end position="272"/>
    </location>
</feature>
<feature type="transmembrane region" description="Helical" evidence="2">
    <location>
        <begin position="371"/>
        <end position="387"/>
    </location>
</feature>
<dbReference type="OrthoDB" id="9816124at2"/>
<reference evidence="3 4" key="1">
    <citation type="submission" date="2017-02" db="EMBL/GenBank/DDBJ databases">
        <authorList>
            <person name="Peterson S.W."/>
        </authorList>
    </citation>
    <scope>NUCLEOTIDE SEQUENCE [LARGE SCALE GENOMIC DNA]</scope>
    <source>
        <strain evidence="3 4">ATCC BAA-1030</strain>
    </source>
</reference>
<gene>
    <name evidence="3" type="ORF">SAMN02745116_00690</name>
</gene>
<feature type="transmembrane region" description="Helical" evidence="2">
    <location>
        <begin position="217"/>
        <end position="234"/>
    </location>
</feature>
<dbReference type="Pfam" id="PF07690">
    <property type="entry name" value="MFS_1"/>
    <property type="match status" value="1"/>
</dbReference>
<feature type="transmembrane region" description="Helical" evidence="2">
    <location>
        <begin position="284"/>
        <end position="303"/>
    </location>
</feature>
<dbReference type="InterPro" id="IPR011701">
    <property type="entry name" value="MFS"/>
</dbReference>